<gene>
    <name evidence="3" type="ORF">BJ983_002244</name>
</gene>
<organism evidence="3 4">
    <name type="scientific">Actinomycetospora corticicola</name>
    <dbReference type="NCBI Taxonomy" id="663602"/>
    <lineage>
        <taxon>Bacteria</taxon>
        <taxon>Bacillati</taxon>
        <taxon>Actinomycetota</taxon>
        <taxon>Actinomycetes</taxon>
        <taxon>Pseudonocardiales</taxon>
        <taxon>Pseudonocardiaceae</taxon>
        <taxon>Actinomycetospora</taxon>
    </lineage>
</organism>
<feature type="transmembrane region" description="Helical" evidence="2">
    <location>
        <begin position="195"/>
        <end position="214"/>
    </location>
</feature>
<protein>
    <submittedName>
        <fullName evidence="3">Uncharacterized protein</fullName>
    </submittedName>
</protein>
<dbReference type="EMBL" id="JACCBN010000001">
    <property type="protein sequence ID" value="NYD36142.1"/>
    <property type="molecule type" value="Genomic_DNA"/>
</dbReference>
<keyword evidence="2" id="KW-0472">Membrane</keyword>
<evidence type="ECO:0000313" key="4">
    <source>
        <dbReference type="Proteomes" id="UP000535890"/>
    </source>
</evidence>
<proteinExistence type="predicted"/>
<dbReference type="Proteomes" id="UP000535890">
    <property type="component" value="Unassembled WGS sequence"/>
</dbReference>
<keyword evidence="4" id="KW-1185">Reference proteome</keyword>
<accession>A0A7Y9J5H7</accession>
<keyword evidence="2" id="KW-0812">Transmembrane</keyword>
<reference evidence="3 4" key="1">
    <citation type="submission" date="2020-07" db="EMBL/GenBank/DDBJ databases">
        <title>Sequencing the genomes of 1000 actinobacteria strains.</title>
        <authorList>
            <person name="Klenk H.-P."/>
        </authorList>
    </citation>
    <scope>NUCLEOTIDE SEQUENCE [LARGE SCALE GENOMIC DNA]</scope>
    <source>
        <strain evidence="3 4">DSM 45772</strain>
    </source>
</reference>
<keyword evidence="2" id="KW-1133">Transmembrane helix</keyword>
<evidence type="ECO:0000313" key="3">
    <source>
        <dbReference type="EMBL" id="NYD36142.1"/>
    </source>
</evidence>
<evidence type="ECO:0000256" key="1">
    <source>
        <dbReference type="SAM" id="MobiDB-lite"/>
    </source>
</evidence>
<evidence type="ECO:0000256" key="2">
    <source>
        <dbReference type="SAM" id="Phobius"/>
    </source>
</evidence>
<name>A0A7Y9J5H7_9PSEU</name>
<dbReference type="RefSeq" id="WP_179793871.1">
    <property type="nucleotide sequence ID" value="NZ_BAABHP010000007.1"/>
</dbReference>
<feature type="transmembrane region" description="Helical" evidence="2">
    <location>
        <begin position="145"/>
        <end position="163"/>
    </location>
</feature>
<feature type="region of interest" description="Disordered" evidence="1">
    <location>
        <begin position="165"/>
        <end position="185"/>
    </location>
</feature>
<sequence length="372" mass="39208">MVLGAVLAGFAAVEYSDASGDWQEAIRQETSRASAVQEEARAVYVDEAPEAFRIASARVRANELRAIAPSSRLAASELVIANQIVFARSRVAPPDTLSAGNRYLLSSGEYDVARRISDATKQIALMPDPDSTFAAGDRHAATARWISGVTVLLTGLAMAAASVRRRPRPRPAGGDEPEIIPQPGVADHRRRNTMVVLLVLWAAGVLLPFAQLALGGEEQRYQAIAAKTAAEIAGEIATSQARTGFDTDAQKDAVVAQLVAVAREIAALEATTPESEAERLTAGAEERAAVAIGRIAVQMGRPLTEQEGVDPLISKALTSTAEDWGADAAVQSSAADRAETFGAWSNRAVAMIAALAAVSAILEIAEVRPRRP</sequence>
<comment type="caution">
    <text evidence="3">The sequence shown here is derived from an EMBL/GenBank/DDBJ whole genome shotgun (WGS) entry which is preliminary data.</text>
</comment>
<dbReference type="AlphaFoldDB" id="A0A7Y9J5H7"/>